<reference evidence="15" key="1">
    <citation type="submission" date="2024-06" db="EMBL/GenBank/DDBJ databases">
        <title>Multi-omics analyses provide insights into the biosynthesis of the anticancer antibiotic pleurotin in Hohenbuehelia grisea.</title>
        <authorList>
            <person name="Weaver J.A."/>
            <person name="Alberti F."/>
        </authorList>
    </citation>
    <scope>NUCLEOTIDE SEQUENCE [LARGE SCALE GENOMIC DNA]</scope>
    <source>
        <strain evidence="15">T-177</strain>
    </source>
</reference>
<proteinExistence type="inferred from homology"/>
<keyword evidence="15" id="KW-1185">Reference proteome</keyword>
<feature type="signal peptide" evidence="12">
    <location>
        <begin position="1"/>
        <end position="20"/>
    </location>
</feature>
<evidence type="ECO:0000256" key="6">
    <source>
        <dbReference type="ARBA" id="ARBA00023180"/>
    </source>
</evidence>
<evidence type="ECO:0000256" key="3">
    <source>
        <dbReference type="ARBA" id="ARBA00012593"/>
    </source>
</evidence>
<comment type="caution">
    <text evidence="14">The sequence shown here is derived from an EMBL/GenBank/DDBJ whole genome shotgun (WGS) entry which is preliminary data.</text>
</comment>
<keyword evidence="5" id="KW-0378">Hydrolase</keyword>
<organism evidence="14 15">
    <name type="scientific">Hohenbuehelia grisea</name>
    <dbReference type="NCBI Taxonomy" id="104357"/>
    <lineage>
        <taxon>Eukaryota</taxon>
        <taxon>Fungi</taxon>
        <taxon>Dikarya</taxon>
        <taxon>Basidiomycota</taxon>
        <taxon>Agaricomycotina</taxon>
        <taxon>Agaricomycetes</taxon>
        <taxon>Agaricomycetidae</taxon>
        <taxon>Agaricales</taxon>
        <taxon>Pleurotineae</taxon>
        <taxon>Pleurotaceae</taxon>
        <taxon>Hohenbuehelia</taxon>
    </lineage>
</organism>
<name>A0ABR3JYT3_9AGAR</name>
<evidence type="ECO:0000259" key="13">
    <source>
        <dbReference type="Pfam" id="PF00723"/>
    </source>
</evidence>
<feature type="chain" id="PRO_5046932682" description="glucan 1,4-alpha-glucosidase" evidence="12">
    <location>
        <begin position="21"/>
        <end position="470"/>
    </location>
</feature>
<evidence type="ECO:0000256" key="10">
    <source>
        <dbReference type="ARBA" id="ARBA00033442"/>
    </source>
</evidence>
<dbReference type="PRINTS" id="PR00736">
    <property type="entry name" value="GLHYDRLASE15"/>
</dbReference>
<keyword evidence="9" id="KW-0624">Polysaccharide degradation</keyword>
<dbReference type="Gene3D" id="1.50.10.10">
    <property type="match status" value="1"/>
</dbReference>
<dbReference type="InterPro" id="IPR008928">
    <property type="entry name" value="6-hairpin_glycosidase_sf"/>
</dbReference>
<dbReference type="Proteomes" id="UP001556367">
    <property type="component" value="Unassembled WGS sequence"/>
</dbReference>
<keyword evidence="6" id="KW-0325">Glycoprotein</keyword>
<evidence type="ECO:0000256" key="11">
    <source>
        <dbReference type="ARBA" id="ARBA00033473"/>
    </source>
</evidence>
<dbReference type="InterPro" id="IPR011613">
    <property type="entry name" value="GH15-like"/>
</dbReference>
<keyword evidence="4 12" id="KW-0732">Signal</keyword>
<evidence type="ECO:0000256" key="12">
    <source>
        <dbReference type="SAM" id="SignalP"/>
    </source>
</evidence>
<dbReference type="SUPFAM" id="SSF48208">
    <property type="entry name" value="Six-hairpin glycosidases"/>
    <property type="match status" value="1"/>
</dbReference>
<dbReference type="PANTHER" id="PTHR31616:SF12">
    <property type="entry name" value="GLUCOAMYLASE"/>
    <property type="match status" value="1"/>
</dbReference>
<evidence type="ECO:0000256" key="1">
    <source>
        <dbReference type="ARBA" id="ARBA00001863"/>
    </source>
</evidence>
<evidence type="ECO:0000256" key="4">
    <source>
        <dbReference type="ARBA" id="ARBA00022729"/>
    </source>
</evidence>
<dbReference type="PANTHER" id="PTHR31616">
    <property type="entry name" value="TREHALASE"/>
    <property type="match status" value="1"/>
</dbReference>
<dbReference type="Pfam" id="PF00723">
    <property type="entry name" value="Glyco_hydro_15"/>
    <property type="match status" value="1"/>
</dbReference>
<protein>
    <recommendedName>
        <fullName evidence="3">glucan 1,4-alpha-glucosidase</fullName>
        <ecNumber evidence="3">3.2.1.3</ecNumber>
    </recommendedName>
    <alternativeName>
        <fullName evidence="11">1,4-alpha-D-glucan glucohydrolase</fullName>
    </alternativeName>
    <alternativeName>
        <fullName evidence="10">Glucan 1,4-alpha-glucosidase</fullName>
    </alternativeName>
</protein>
<dbReference type="InterPro" id="IPR000165">
    <property type="entry name" value="Glucoamylase"/>
</dbReference>
<evidence type="ECO:0000256" key="2">
    <source>
        <dbReference type="ARBA" id="ARBA00006188"/>
    </source>
</evidence>
<sequence length="470" mass="50567">MARGFLSLLSALLVVGAVRAKTAEEFIGTQAAVAKAGMLANIGPSGSRASGAKAGVVIASPSSHDPDYLYTWTRDSSLVFKAILDHYTAGEDDSLRGHIDAFVASQKRIQQVENPSGTVETGGLGEPKFHIDETAFTENWGRPQRDGPALRATTLIGFANHLLAHNDPAYVTNDLWPMIKLDLDYVAANWGNHGFDLWEEVDSMSFFTTGMQHRSLREGATLATALGHHDLVSNYATQANASLCLLQTYWNHDNYITANTGGGRSGIDSNTVLTSIHTFDIEAGCDSTTFQPCSDKALANLLKYVDAFRGIYNVNANIPGNEAVATGRYPEDHYMGGHPWYLTTLAVAEQLYDAILTWKKFNSITVSDISHGFFSRLVPDVATGTYDGNSETFHKLIGAVQAFADGFVAKVAQFTPEDGAMSEQYNRDNGVPLAAAHLTWSYGSAMSAFAARAGFVPASWGAAGLKADSC</sequence>
<evidence type="ECO:0000256" key="9">
    <source>
        <dbReference type="ARBA" id="ARBA00023326"/>
    </source>
</evidence>
<dbReference type="EC" id="3.2.1.3" evidence="3"/>
<dbReference type="InterPro" id="IPR012341">
    <property type="entry name" value="6hp_glycosidase-like_sf"/>
</dbReference>
<evidence type="ECO:0000256" key="7">
    <source>
        <dbReference type="ARBA" id="ARBA00023277"/>
    </source>
</evidence>
<evidence type="ECO:0000256" key="8">
    <source>
        <dbReference type="ARBA" id="ARBA00023295"/>
    </source>
</evidence>
<dbReference type="EMBL" id="JASNQZ010000001">
    <property type="protein sequence ID" value="KAL0960774.1"/>
    <property type="molecule type" value="Genomic_DNA"/>
</dbReference>
<evidence type="ECO:0000313" key="15">
    <source>
        <dbReference type="Proteomes" id="UP001556367"/>
    </source>
</evidence>
<comment type="catalytic activity">
    <reaction evidence="1">
        <text>Hydrolysis of terminal (1-&gt;4)-linked alpha-D-glucose residues successively from non-reducing ends of the chains with release of beta-D-glucose.</text>
        <dbReference type="EC" id="3.2.1.3"/>
    </reaction>
</comment>
<keyword evidence="7" id="KW-0119">Carbohydrate metabolism</keyword>
<keyword evidence="8" id="KW-0326">Glycosidase</keyword>
<feature type="domain" description="GH15-like" evidence="13">
    <location>
        <begin position="33"/>
        <end position="448"/>
    </location>
</feature>
<accession>A0ABR3JYT3</accession>
<evidence type="ECO:0000256" key="5">
    <source>
        <dbReference type="ARBA" id="ARBA00022801"/>
    </source>
</evidence>
<gene>
    <name evidence="14" type="ORF">HGRIS_005795</name>
</gene>
<comment type="similarity">
    <text evidence="2">Belongs to the glycosyl hydrolase 15 family.</text>
</comment>
<evidence type="ECO:0000313" key="14">
    <source>
        <dbReference type="EMBL" id="KAL0960774.1"/>
    </source>
</evidence>